<dbReference type="STRING" id="394096.DB31_3067"/>
<evidence type="ECO:0000313" key="2">
    <source>
        <dbReference type="EMBL" id="KFE63008.1"/>
    </source>
</evidence>
<dbReference type="Proteomes" id="UP000028725">
    <property type="component" value="Unassembled WGS sequence"/>
</dbReference>
<feature type="region of interest" description="Disordered" evidence="1">
    <location>
        <begin position="1"/>
        <end position="62"/>
    </location>
</feature>
<keyword evidence="3" id="KW-1185">Reference proteome</keyword>
<feature type="compositionally biased region" description="Polar residues" evidence="1">
    <location>
        <begin position="1"/>
        <end position="17"/>
    </location>
</feature>
<accession>A0A085W5P5</accession>
<dbReference type="EMBL" id="JMCB01000019">
    <property type="protein sequence ID" value="KFE63008.1"/>
    <property type="molecule type" value="Genomic_DNA"/>
</dbReference>
<evidence type="ECO:0000313" key="3">
    <source>
        <dbReference type="Proteomes" id="UP000028725"/>
    </source>
</evidence>
<sequence>MARSTSWLALASRSNSFPPARGPPGLTKCAAMLPAPLGLYQADDPPRLPPEREAGPSPGKRI</sequence>
<dbReference type="AlphaFoldDB" id="A0A085W5P5"/>
<organism evidence="2 3">
    <name type="scientific">Hyalangium minutum</name>
    <dbReference type="NCBI Taxonomy" id="394096"/>
    <lineage>
        <taxon>Bacteria</taxon>
        <taxon>Pseudomonadati</taxon>
        <taxon>Myxococcota</taxon>
        <taxon>Myxococcia</taxon>
        <taxon>Myxococcales</taxon>
        <taxon>Cystobacterineae</taxon>
        <taxon>Archangiaceae</taxon>
        <taxon>Hyalangium</taxon>
    </lineage>
</organism>
<protein>
    <submittedName>
        <fullName evidence="2">Uncharacterized protein</fullName>
    </submittedName>
</protein>
<reference evidence="2 3" key="1">
    <citation type="submission" date="2014-04" db="EMBL/GenBank/DDBJ databases">
        <title>Genome assembly of Hyalangium minutum DSM 14724.</title>
        <authorList>
            <person name="Sharma G."/>
            <person name="Subramanian S."/>
        </authorList>
    </citation>
    <scope>NUCLEOTIDE SEQUENCE [LARGE SCALE GENOMIC DNA]</scope>
    <source>
        <strain evidence="2 3">DSM 14724</strain>
    </source>
</reference>
<evidence type="ECO:0000256" key="1">
    <source>
        <dbReference type="SAM" id="MobiDB-lite"/>
    </source>
</evidence>
<comment type="caution">
    <text evidence="2">The sequence shown here is derived from an EMBL/GenBank/DDBJ whole genome shotgun (WGS) entry which is preliminary data.</text>
</comment>
<gene>
    <name evidence="2" type="ORF">DB31_3067</name>
</gene>
<feature type="compositionally biased region" description="Basic and acidic residues" evidence="1">
    <location>
        <begin position="44"/>
        <end position="54"/>
    </location>
</feature>
<proteinExistence type="predicted"/>
<name>A0A085W5P5_9BACT</name>